<dbReference type="Gene3D" id="2.60.40.10">
    <property type="entry name" value="Immunoglobulins"/>
    <property type="match status" value="4"/>
</dbReference>
<dbReference type="EMBL" id="BAAAZC010000002">
    <property type="protein sequence ID" value="GAA3957642.1"/>
    <property type="molecule type" value="Genomic_DNA"/>
</dbReference>
<feature type="domain" description="CBM20" evidence="2">
    <location>
        <begin position="109"/>
        <end position="189"/>
    </location>
</feature>
<proteinExistence type="inferred from homology"/>
<comment type="caution">
    <text evidence="3">The sequence shown here is derived from an EMBL/GenBank/DDBJ whole genome shotgun (WGS) entry which is preliminary data.</text>
</comment>
<feature type="domain" description="CBM20" evidence="2">
    <location>
        <begin position="276"/>
        <end position="356"/>
    </location>
</feature>
<keyword evidence="4" id="KW-1185">Reference proteome</keyword>
<dbReference type="InterPro" id="IPR050827">
    <property type="entry name" value="CRP1_MDG1_kinase"/>
</dbReference>
<evidence type="ECO:0000313" key="3">
    <source>
        <dbReference type="EMBL" id="GAA3957642.1"/>
    </source>
</evidence>
<reference evidence="4" key="1">
    <citation type="journal article" date="2019" name="Int. J. Syst. Evol. Microbiol.">
        <title>The Global Catalogue of Microorganisms (GCM) 10K type strain sequencing project: providing services to taxonomists for standard genome sequencing and annotation.</title>
        <authorList>
            <consortium name="The Broad Institute Genomics Platform"/>
            <consortium name="The Broad Institute Genome Sequencing Center for Infectious Disease"/>
            <person name="Wu L."/>
            <person name="Ma J."/>
        </authorList>
    </citation>
    <scope>NUCLEOTIDE SEQUENCE [LARGE SCALE GENOMIC DNA]</scope>
    <source>
        <strain evidence="4">JCM 16601</strain>
    </source>
</reference>
<dbReference type="PANTHER" id="PTHR10343:SF84">
    <property type="entry name" value="5'-AMP-ACTIVATED PROTEIN KINASE SUBUNIT BETA-1"/>
    <property type="match status" value="1"/>
</dbReference>
<organism evidence="3 4">
    <name type="scientific">Mucilaginibacter dorajii</name>
    <dbReference type="NCBI Taxonomy" id="692994"/>
    <lineage>
        <taxon>Bacteria</taxon>
        <taxon>Pseudomonadati</taxon>
        <taxon>Bacteroidota</taxon>
        <taxon>Sphingobacteriia</taxon>
        <taxon>Sphingobacteriales</taxon>
        <taxon>Sphingobacteriaceae</taxon>
        <taxon>Mucilaginibacter</taxon>
    </lineage>
</organism>
<protein>
    <recommendedName>
        <fullName evidence="2">CBM20 domain-containing protein</fullName>
    </recommendedName>
</protein>
<name>A0ABP7P0L5_9SPHI</name>
<sequence>MLDLGSSKPQLDTILTKAGIKTINTSAILHGDFTALTADGWKLAKREKNTAVFNRSLKDLDINPQNQPVLITTNIAPDHDINPGVPGYPDDETFGINKFMRLTVYDLPSGLTRFYLPGFLRAKRVLLSGSFNNWSTLKGTMLKTDSGWVADVKLAPGVYEYKYIIDGRWQRDRDNLQQHPDGFNDVNSVYYKYNHTFTLKGYTNVKKVTLAGSFNNWDANNIVLQKIGNAWQTRFYLHDGTHTYRFLVDGQWLTDPANPTTIKDADGHINSVLNQGETVTFKLTGYTQAKKVYLAGTFNNWKPGEILLKKTTTGWAIPIIVPAGNYGYKFIVDGNWITDPVNPRHLTEGGISNSFISIKPNYTFKLAGYGKARSVHIAGNFNDWDPDGLVMDHTGNEWTIKMYLKQGKYRYKFLVDGKWILDPGNKLYEQNEHNSGNSFIWIE</sequence>
<accession>A0ABP7P0L5</accession>
<dbReference type="InterPro" id="IPR014756">
    <property type="entry name" value="Ig_E-set"/>
</dbReference>
<dbReference type="Proteomes" id="UP001500742">
    <property type="component" value="Unassembled WGS sequence"/>
</dbReference>
<dbReference type="Pfam" id="PF16561">
    <property type="entry name" value="AMPK1_CBM"/>
    <property type="match status" value="4"/>
</dbReference>
<dbReference type="InterPro" id="IPR002044">
    <property type="entry name" value="CBM20"/>
</dbReference>
<dbReference type="InterPro" id="IPR032640">
    <property type="entry name" value="AMPK1_CBM"/>
</dbReference>
<dbReference type="InterPro" id="IPR013783">
    <property type="entry name" value="Ig-like_fold"/>
</dbReference>
<evidence type="ECO:0000256" key="1">
    <source>
        <dbReference type="ARBA" id="ARBA00010926"/>
    </source>
</evidence>
<evidence type="ECO:0000259" key="2">
    <source>
        <dbReference type="SMART" id="SM01065"/>
    </source>
</evidence>
<comment type="similarity">
    <text evidence="1">Belongs to the 5'-AMP-activated protein kinase beta subunit family.</text>
</comment>
<dbReference type="CDD" id="cd02859">
    <property type="entry name" value="E_set_AMPKbeta_like_N"/>
    <property type="match status" value="4"/>
</dbReference>
<gene>
    <name evidence="3" type="ORF">GCM10022210_01080</name>
</gene>
<dbReference type="PANTHER" id="PTHR10343">
    <property type="entry name" value="5'-AMP-ACTIVATED PROTEIN KINASE , BETA SUBUNIT"/>
    <property type="match status" value="1"/>
</dbReference>
<dbReference type="SMART" id="SM01065">
    <property type="entry name" value="CBM_2"/>
    <property type="match status" value="2"/>
</dbReference>
<evidence type="ECO:0000313" key="4">
    <source>
        <dbReference type="Proteomes" id="UP001500742"/>
    </source>
</evidence>
<dbReference type="SUPFAM" id="SSF81296">
    <property type="entry name" value="E set domains"/>
    <property type="match status" value="4"/>
</dbReference>